<dbReference type="PANTHER" id="PTHR33303:SF2">
    <property type="entry name" value="COA-BINDING DOMAIN-CONTAINING PROTEIN"/>
    <property type="match status" value="1"/>
</dbReference>
<proteinExistence type="predicted"/>
<organism evidence="2">
    <name type="scientific">Schlesneria paludicola</name>
    <dbReference type="NCBI Taxonomy" id="360056"/>
    <lineage>
        <taxon>Bacteria</taxon>
        <taxon>Pseudomonadati</taxon>
        <taxon>Planctomycetota</taxon>
        <taxon>Planctomycetia</taxon>
        <taxon>Planctomycetales</taxon>
        <taxon>Planctomycetaceae</taxon>
        <taxon>Schlesneria</taxon>
    </lineage>
</organism>
<reference evidence="2" key="1">
    <citation type="journal article" date="2020" name="mSystems">
        <title>Genome- and Community-Level Interaction Insights into Carbon Utilization and Element Cycling Functions of Hydrothermarchaeota in Hydrothermal Sediment.</title>
        <authorList>
            <person name="Zhou Z."/>
            <person name="Liu Y."/>
            <person name="Xu W."/>
            <person name="Pan J."/>
            <person name="Luo Z.H."/>
            <person name="Li M."/>
        </authorList>
    </citation>
    <scope>NUCLEOTIDE SEQUENCE [LARGE SCALE GENOMIC DNA]</scope>
    <source>
        <strain evidence="2">SpSt-339</strain>
    </source>
</reference>
<gene>
    <name evidence="2" type="ORF">ENQ76_03655</name>
</gene>
<evidence type="ECO:0000259" key="1">
    <source>
        <dbReference type="SMART" id="SM00881"/>
    </source>
</evidence>
<dbReference type="InterPro" id="IPR003781">
    <property type="entry name" value="CoA-bd"/>
</dbReference>
<accession>A0A7C2JZB6</accession>
<dbReference type="SMART" id="SM00881">
    <property type="entry name" value="CoA_binding"/>
    <property type="match status" value="1"/>
</dbReference>
<dbReference type="SUPFAM" id="SSF51735">
    <property type="entry name" value="NAD(P)-binding Rossmann-fold domains"/>
    <property type="match status" value="1"/>
</dbReference>
<feature type="domain" description="CoA-binding" evidence="1">
    <location>
        <begin position="8"/>
        <end position="102"/>
    </location>
</feature>
<sequence length="136" mass="14352">MTGKTSEAASRIKTVAVIGASRNRAKYGNKSVRAHLAQGWKVFPVHPSAAEIEGQPAYPTVAAVPVDRLDRVTMYVPPDVGLGLLEDIAMKQPAELWLNPGSENDALVARAVALGLPVIQACSIVDLGLSPAHFAD</sequence>
<dbReference type="Gene3D" id="3.40.50.720">
    <property type="entry name" value="NAD(P)-binding Rossmann-like Domain"/>
    <property type="match status" value="1"/>
</dbReference>
<comment type="caution">
    <text evidence="2">The sequence shown here is derived from an EMBL/GenBank/DDBJ whole genome shotgun (WGS) entry which is preliminary data.</text>
</comment>
<dbReference type="Pfam" id="PF13380">
    <property type="entry name" value="CoA_binding_2"/>
    <property type="match status" value="1"/>
</dbReference>
<protein>
    <submittedName>
        <fullName evidence="2">CoA-binding protein</fullName>
    </submittedName>
</protein>
<evidence type="ECO:0000313" key="2">
    <source>
        <dbReference type="EMBL" id="HEN14547.1"/>
    </source>
</evidence>
<dbReference type="EMBL" id="DSOK01000115">
    <property type="protein sequence ID" value="HEN14547.1"/>
    <property type="molecule type" value="Genomic_DNA"/>
</dbReference>
<name>A0A7C2JZB6_9PLAN</name>
<dbReference type="InterPro" id="IPR036291">
    <property type="entry name" value="NAD(P)-bd_dom_sf"/>
</dbReference>
<dbReference type="PANTHER" id="PTHR33303">
    <property type="entry name" value="CYTOPLASMIC PROTEIN-RELATED"/>
    <property type="match status" value="1"/>
</dbReference>
<dbReference type="AlphaFoldDB" id="A0A7C2JZB6"/>